<comment type="caution">
    <text evidence="1">The sequence shown here is derived from an EMBL/GenBank/DDBJ whole genome shotgun (WGS) entry which is preliminary data.</text>
</comment>
<evidence type="ECO:0000313" key="1">
    <source>
        <dbReference type="EMBL" id="MCZ0863394.1"/>
    </source>
</evidence>
<sequence>MKNRSEKTCSICKKSSVQDATVSLPFPCTDSDADLDGRPAGANRTAYLQTLEECPHCGYAAPDISQAPAGLEEVIAGDAYRALLAAGPKSRMQRAGFLYEYSKKYPEAAKQYLHLAWMCDDAGEEEEACRFRGRAIDALLASVDQLPDPAADNLIVVLADLFRRCGEFETAGDLCDNAAVADDSQFRRILIYERLCAECGDAACHTVREADAFYEQGKGIHCDLPEMILRVDGMVYAAGADAHGRGWSWNPEERKLTLSGYQGSAIEVSGDLTLVLEDDTENAVSGGHDACLRVQEGDLLISGRGGLLLFGADTGIRVESGALTIACSSLTVSETKTGIRANGQILIKDNALVSADAAQTGLCSTTGGLHVLGGVLTVHATQYGVYLADSSSIEGGMVQADCVWGPAVRVRHGMLRMSGGGLRIAGRDTGVQIDEGGLLISGGVMEVSAETGVRVSGSLEMHGGILFADGSETGCVTGGDFRLHDGEMKFFGSTALQVDGSFRMHMGSFTATGDAFGVVLDGVCTISGGQFHAAGQTGVKVRNTCVWDGGIISVSGVQAGIQIAGKCTISRNSVSVYAEEGVAMRVCRGDLLFSPDGSGCRFSASGKEGGLFVDAGNMEIVSGSCEMSGRTAVMVGGNFRVTTGRQIFSGQEKGLVVAGDVSLSHGITEVTGEEGCVIQGSAVVDRMILQVTGEQTGIRVRQDISFVSSALTLKGGKEGVCSESGSIVFDGGAVSIVCLMTEPEGRSCGVAARKGDVVIRQGIVRVSGESCSVEAGPESGRVAVSGGLVRLTSPVCGVAARILDVSGGLVTMYGKRQGAVVMPEGGEICLGDRAVVSAGKSERLITAPVYSPGMRYLQVRFEKGTGATR</sequence>
<accession>A0ABT4INR5</accession>
<keyword evidence="2" id="KW-1185">Reference proteome</keyword>
<evidence type="ECO:0000313" key="2">
    <source>
        <dbReference type="Proteomes" id="UP001141336"/>
    </source>
</evidence>
<dbReference type="RefSeq" id="WP_268923658.1">
    <property type="nucleotide sequence ID" value="NZ_JAPTGC010000018.1"/>
</dbReference>
<name>A0ABT4INR5_9EURY</name>
<reference evidence="1" key="1">
    <citation type="submission" date="2022-12" db="EMBL/GenBank/DDBJ databases">
        <title>Isolation and characterisation of novel Methanocorpusculum spp. from native Australian herbivores indicates the genus is ancestrally host-associated.</title>
        <authorList>
            <person name="Volmer J.G."/>
            <person name="Soo R.M."/>
            <person name="Evans P.N."/>
            <person name="Hoedt E.C."/>
            <person name="Astorga Alsina A.L."/>
            <person name="Woodcroft B.J."/>
            <person name="Tyson G.W."/>
            <person name="Hugenholtz P."/>
            <person name="Morrison M."/>
        </authorList>
    </citation>
    <scope>NUCLEOTIDE SEQUENCE</scope>
    <source>
        <strain evidence="1">CW153</strain>
    </source>
</reference>
<gene>
    <name evidence="1" type="ORF">O0S09_09065</name>
</gene>
<organism evidence="1 2">
    <name type="scientific">Methanocorpusculum vombati</name>
    <dbReference type="NCBI Taxonomy" id="3002864"/>
    <lineage>
        <taxon>Archaea</taxon>
        <taxon>Methanobacteriati</taxon>
        <taxon>Methanobacteriota</taxon>
        <taxon>Stenosarchaea group</taxon>
        <taxon>Methanomicrobia</taxon>
        <taxon>Methanomicrobiales</taxon>
        <taxon>Methanocorpusculaceae</taxon>
        <taxon>Methanocorpusculum</taxon>
    </lineage>
</organism>
<protein>
    <submittedName>
        <fullName evidence="1">Carbohydrate-binding domain-containing protein</fullName>
    </submittedName>
</protein>
<dbReference type="InterPro" id="IPR025584">
    <property type="entry name" value="Cthe_2159"/>
</dbReference>
<proteinExistence type="predicted"/>
<dbReference type="Proteomes" id="UP001141336">
    <property type="component" value="Unassembled WGS sequence"/>
</dbReference>
<dbReference type="EMBL" id="JAPTGC010000018">
    <property type="protein sequence ID" value="MCZ0863394.1"/>
    <property type="molecule type" value="Genomic_DNA"/>
</dbReference>
<dbReference type="Pfam" id="PF14262">
    <property type="entry name" value="Cthe_2159"/>
    <property type="match status" value="1"/>
</dbReference>